<feature type="compositionally biased region" description="Low complexity" evidence="1">
    <location>
        <begin position="376"/>
        <end position="447"/>
    </location>
</feature>
<evidence type="ECO:0000313" key="5">
    <source>
        <dbReference type="Proteomes" id="UP000035721"/>
    </source>
</evidence>
<evidence type="ECO:0000259" key="3">
    <source>
        <dbReference type="Pfam" id="PF20597"/>
    </source>
</evidence>
<dbReference type="RefSeq" id="WP_048550485.1">
    <property type="nucleotide sequence ID" value="NZ_HF570958.1"/>
</dbReference>
<keyword evidence="2" id="KW-0812">Transmembrane</keyword>
<dbReference type="Proteomes" id="UP000035721">
    <property type="component" value="Unassembled WGS sequence"/>
</dbReference>
<dbReference type="STRING" id="1194083.BN12_230008"/>
<name>A0A077LVV5_9MICO</name>
<accession>A0A077LVV5</accession>
<organism evidence="4 5">
    <name type="scientific">Nostocoides japonicum T1-X7</name>
    <dbReference type="NCBI Taxonomy" id="1194083"/>
    <lineage>
        <taxon>Bacteria</taxon>
        <taxon>Bacillati</taxon>
        <taxon>Actinomycetota</taxon>
        <taxon>Actinomycetes</taxon>
        <taxon>Micrococcales</taxon>
        <taxon>Intrasporangiaceae</taxon>
        <taxon>Nostocoides</taxon>
    </lineage>
</organism>
<dbReference type="Pfam" id="PF20597">
    <property type="entry name" value="pAdhesive_15"/>
    <property type="match status" value="1"/>
</dbReference>
<dbReference type="AlphaFoldDB" id="A0A077LVV5"/>
<comment type="caution">
    <text evidence="4">The sequence shown here is derived from an EMBL/GenBank/DDBJ whole genome shotgun (WGS) entry which is preliminary data.</text>
</comment>
<feature type="transmembrane region" description="Helical" evidence="2">
    <location>
        <begin position="485"/>
        <end position="505"/>
    </location>
</feature>
<dbReference type="InterPro" id="IPR026588">
    <property type="entry name" value="Choice_anch_A"/>
</dbReference>
<feature type="transmembrane region" description="Helical" evidence="2">
    <location>
        <begin position="37"/>
        <end position="56"/>
    </location>
</feature>
<keyword evidence="5" id="KW-1185">Reference proteome</keyword>
<feature type="compositionally biased region" description="Gly residues" evidence="1">
    <location>
        <begin position="457"/>
        <end position="475"/>
    </location>
</feature>
<sequence length="512" mass="49862">MAGSNGRTASCGRSDGPAGRTPGAGTERRRDVSTRRAYAVAVAAVLLVVAVCVGVSTASGDPLPDPIGPCLGSDCPDTWGPPGPGSVIGHDAAVNVFVGHDFSVTGGAAELEGRLVVLGDADVDRSIAGGYNIGVVGAGSLVAPPVGEDHAIIGGSLTVGSGTHVEIGGGDPAEWGNLAYGTTLSGTVNLSGPGTTRQDPAAVEPYTGIPDALGEISRCAASNPTTGTVSAEFGTTVFQGDGSSAVQVFTVDGSLPGDGGVDFRGIPDGATVIVNIVGATADLGVNYLNLAAEDGLRLLWNVPDATATSIYGYAALPGSILVANPAGTTRIALPSTNGRVLIAGNLEHGYSEGSGGGEMHNYPFLGDIPCATTSTTTTSTTTTVTPTTTTSPTPTTVTPTTTTTSPTPTTVTPTTTTTSPTPTTVTPTTTTVAPTTSSSTTSSTSTTGAVIVPTGGSSSGGGATEATGGSSGGSSGGLAFTGARIGGPALLVLLLVGGGLVLVRLGRGGLHS</sequence>
<evidence type="ECO:0000256" key="1">
    <source>
        <dbReference type="SAM" id="MobiDB-lite"/>
    </source>
</evidence>
<feature type="domain" description="Choice-of-anchor A" evidence="3">
    <location>
        <begin position="95"/>
        <end position="360"/>
    </location>
</feature>
<protein>
    <submittedName>
        <fullName evidence="4">LPXTG-motif cell wall anchor domain protein</fullName>
    </submittedName>
</protein>
<keyword evidence="2" id="KW-1133">Transmembrane helix</keyword>
<gene>
    <name evidence="4" type="ORF">BN12_230008</name>
</gene>
<proteinExistence type="predicted"/>
<evidence type="ECO:0000313" key="4">
    <source>
        <dbReference type="EMBL" id="CCH77831.1"/>
    </source>
</evidence>
<dbReference type="EMBL" id="CAJB01000146">
    <property type="protein sequence ID" value="CCH77831.1"/>
    <property type="molecule type" value="Genomic_DNA"/>
</dbReference>
<keyword evidence="2" id="KW-0472">Membrane</keyword>
<dbReference type="OrthoDB" id="3404418at2"/>
<reference evidence="4 5" key="1">
    <citation type="journal article" date="2013" name="ISME J.">
        <title>A metabolic model for members of the genus Tetrasphaera involved in enhanced biological phosphorus removal.</title>
        <authorList>
            <person name="Kristiansen R."/>
            <person name="Nguyen H.T.T."/>
            <person name="Saunders A.M."/>
            <person name="Nielsen J.L."/>
            <person name="Wimmer R."/>
            <person name="Le V.Q."/>
            <person name="McIlroy S.J."/>
            <person name="Petrovski S."/>
            <person name="Seviour R.J."/>
            <person name="Calteau A."/>
            <person name="Nielsen K.L."/>
            <person name="Nielsen P.H."/>
        </authorList>
    </citation>
    <scope>NUCLEOTIDE SEQUENCE [LARGE SCALE GENOMIC DNA]</scope>
    <source>
        <strain evidence="4 5">T1-X7</strain>
    </source>
</reference>
<feature type="region of interest" description="Disordered" evidence="1">
    <location>
        <begin position="1"/>
        <end position="31"/>
    </location>
</feature>
<evidence type="ECO:0000256" key="2">
    <source>
        <dbReference type="SAM" id="Phobius"/>
    </source>
</evidence>
<dbReference type="NCBIfam" id="TIGR04215">
    <property type="entry name" value="choice_anch_A"/>
    <property type="match status" value="1"/>
</dbReference>
<feature type="region of interest" description="Disordered" evidence="1">
    <location>
        <begin position="376"/>
        <end position="475"/>
    </location>
</feature>